<sequence>MDYYSPEVDMIDMLATEGPNLWEYPLKQFSLTPTHISTSSPSSQVSSESFEQQTSVSSSDLHFFHSPATTSVSNSLHYHHPQSHTPGQRQLPGHTMNLKGLTNQHGLASREDIIDMPLKLESQHPGYFGRNMSYFMPQLGFKVAPSSSASTCCESDIDSLDHFEEPFATHTVGTNCCLVHPIPKSSAYAAGNNISFLTSSDEGSPVSKVEAQDAHLGNSVFTRYSSQASTTSVDNTCGSSGPSHHTHSMEPFGLGDAKFPPYDDSLVWSAWNTNTPSGTWLPGPSFNDAAYTGGWHSPAYHHVSWDDSNNVYQSEGTCDSSIHHSGAINGLGIIPSSYPAHALSSSSPAHPHLHPASSPSKTASTGNHPRPYLPMNPAYISSSHNVYHDTEVGSCSPIPKLAGSLSPSSFTPISTTTEEGPSPQRIKDDQTPIEANMHYTDERNAFLIDCKRRGLSYKDIKRVGGFKEAESTLRGRYRTLTKSKDQRVRKPKWQSRDVKLLCEAVSIHAEAPDTYSSLTHMGMTTNEPPKVSWKKVAEHIWDQGGSYQFGNATCKKKWCEIHNIRI</sequence>
<keyword evidence="3" id="KW-1185">Reference proteome</keyword>
<feature type="region of interest" description="Disordered" evidence="1">
    <location>
        <begin position="232"/>
        <end position="252"/>
    </location>
</feature>
<dbReference type="AlphaFoldDB" id="A0A9W4MQ74"/>
<comment type="caution">
    <text evidence="2">The sequence shown here is derived from an EMBL/GenBank/DDBJ whole genome shotgun (WGS) entry which is preliminary data.</text>
</comment>
<feature type="compositionally biased region" description="Low complexity" evidence="1">
    <location>
        <begin position="341"/>
        <end position="360"/>
    </location>
</feature>
<dbReference type="Proteomes" id="UP001153618">
    <property type="component" value="Unassembled WGS sequence"/>
</dbReference>
<evidence type="ECO:0000313" key="2">
    <source>
        <dbReference type="EMBL" id="CAG8009215.1"/>
    </source>
</evidence>
<feature type="compositionally biased region" description="Polar residues" evidence="1">
    <location>
        <begin position="232"/>
        <end position="243"/>
    </location>
</feature>
<accession>A0A9W4MQ74</accession>
<evidence type="ECO:0000313" key="3">
    <source>
        <dbReference type="Proteomes" id="UP001153618"/>
    </source>
</evidence>
<name>A0A9W4MQ74_PENOL</name>
<feature type="region of interest" description="Disordered" evidence="1">
    <location>
        <begin position="341"/>
        <end position="371"/>
    </location>
</feature>
<dbReference type="EMBL" id="CAJVOS010000013">
    <property type="protein sequence ID" value="CAG8009215.1"/>
    <property type="molecule type" value="Genomic_DNA"/>
</dbReference>
<evidence type="ECO:0008006" key="4">
    <source>
        <dbReference type="Google" id="ProtNLM"/>
    </source>
</evidence>
<gene>
    <name evidence="2" type="ORF">POLS_LOCUS2077</name>
</gene>
<evidence type="ECO:0000256" key="1">
    <source>
        <dbReference type="SAM" id="MobiDB-lite"/>
    </source>
</evidence>
<feature type="region of interest" description="Disordered" evidence="1">
    <location>
        <begin position="72"/>
        <end position="100"/>
    </location>
</feature>
<organism evidence="2 3">
    <name type="scientific">Penicillium olsonii</name>
    <dbReference type="NCBI Taxonomy" id="99116"/>
    <lineage>
        <taxon>Eukaryota</taxon>
        <taxon>Fungi</taxon>
        <taxon>Dikarya</taxon>
        <taxon>Ascomycota</taxon>
        <taxon>Pezizomycotina</taxon>
        <taxon>Eurotiomycetes</taxon>
        <taxon>Eurotiomycetidae</taxon>
        <taxon>Eurotiales</taxon>
        <taxon>Aspergillaceae</taxon>
        <taxon>Penicillium</taxon>
    </lineage>
</organism>
<dbReference type="OrthoDB" id="3439209at2759"/>
<protein>
    <recommendedName>
        <fullName evidence="4">Myb-like domain-containing protein</fullName>
    </recommendedName>
</protein>
<proteinExistence type="predicted"/>
<reference evidence="2" key="1">
    <citation type="submission" date="2021-07" db="EMBL/GenBank/DDBJ databases">
        <authorList>
            <person name="Branca A.L. A."/>
        </authorList>
    </citation>
    <scope>NUCLEOTIDE SEQUENCE</scope>
</reference>